<dbReference type="SUPFAM" id="SSF48452">
    <property type="entry name" value="TPR-like"/>
    <property type="match status" value="1"/>
</dbReference>
<keyword evidence="1" id="KW-0677">Repeat</keyword>
<proteinExistence type="predicted"/>
<dbReference type="Gene3D" id="3.40.50.10610">
    <property type="entry name" value="ABC-type transport auxiliary lipoprotein component"/>
    <property type="match status" value="1"/>
</dbReference>
<dbReference type="Pfam" id="PF13174">
    <property type="entry name" value="TPR_6"/>
    <property type="match status" value="1"/>
</dbReference>
<reference evidence="5 6" key="1">
    <citation type="submission" date="2020-08" db="EMBL/GenBank/DDBJ databases">
        <title>Bridging the membrane lipid divide: bacteria of the FCB group superphylum have the potential to synthesize archaeal ether lipids.</title>
        <authorList>
            <person name="Villanueva L."/>
            <person name="Von Meijenfeldt F.A.B."/>
            <person name="Westbye A.B."/>
            <person name="Yadav S."/>
            <person name="Hopmans E.C."/>
            <person name="Dutilh B.E."/>
            <person name="Sinninghe Damste J.S."/>
        </authorList>
    </citation>
    <scope>NUCLEOTIDE SEQUENCE [LARGE SCALE GENOMIC DNA]</scope>
    <source>
        <strain evidence="5">NIOZ-UU82</strain>
    </source>
</reference>
<dbReference type="PROSITE" id="PS50005">
    <property type="entry name" value="TPR"/>
    <property type="match status" value="1"/>
</dbReference>
<dbReference type="AlphaFoldDB" id="A0A8J6TC20"/>
<comment type="caution">
    <text evidence="5">The sequence shown here is derived from an EMBL/GenBank/DDBJ whole genome shotgun (WGS) entry which is preliminary data.</text>
</comment>
<dbReference type="InterPro" id="IPR019734">
    <property type="entry name" value="TPR_rpt"/>
</dbReference>
<dbReference type="EMBL" id="JACNLL010000056">
    <property type="protein sequence ID" value="MBC8199588.1"/>
    <property type="molecule type" value="Genomic_DNA"/>
</dbReference>
<name>A0A8J6TC20_9BACT</name>
<dbReference type="InterPro" id="IPR005534">
    <property type="entry name" value="Curli_assmbl/transp-comp_CsgG"/>
</dbReference>
<dbReference type="Proteomes" id="UP000603545">
    <property type="component" value="Unassembled WGS sequence"/>
</dbReference>
<organism evidence="5 6">
    <name type="scientific">Candidatus Desulfaltia bathyphila</name>
    <dbReference type="NCBI Taxonomy" id="2841697"/>
    <lineage>
        <taxon>Bacteria</taxon>
        <taxon>Pseudomonadati</taxon>
        <taxon>Thermodesulfobacteriota</taxon>
        <taxon>Desulfobacteria</taxon>
        <taxon>Desulfobacterales</taxon>
        <taxon>Desulfobacterales incertae sedis</taxon>
        <taxon>Candidatus Desulfaltia</taxon>
    </lineage>
</organism>
<protein>
    <submittedName>
        <fullName evidence="5">Tetratricopeptide repeat protein</fullName>
    </submittedName>
</protein>
<dbReference type="GO" id="GO:0030288">
    <property type="term" value="C:outer membrane-bounded periplasmic space"/>
    <property type="evidence" value="ECO:0007669"/>
    <property type="project" value="InterPro"/>
</dbReference>
<dbReference type="SMART" id="SM00028">
    <property type="entry name" value="TPR"/>
    <property type="match status" value="2"/>
</dbReference>
<evidence type="ECO:0000313" key="6">
    <source>
        <dbReference type="Proteomes" id="UP000603545"/>
    </source>
</evidence>
<accession>A0A8J6TC20</accession>
<feature type="repeat" description="TPR" evidence="3">
    <location>
        <begin position="52"/>
        <end position="85"/>
    </location>
</feature>
<dbReference type="InterPro" id="IPR011990">
    <property type="entry name" value="TPR-like_helical_dom_sf"/>
</dbReference>
<evidence type="ECO:0000313" key="5">
    <source>
        <dbReference type="EMBL" id="MBC8199588.1"/>
    </source>
</evidence>
<keyword evidence="4" id="KW-0812">Transmembrane</keyword>
<keyword evidence="4" id="KW-0472">Membrane</keyword>
<dbReference type="Gene3D" id="1.25.40.10">
    <property type="entry name" value="Tetratricopeptide repeat domain"/>
    <property type="match status" value="1"/>
</dbReference>
<dbReference type="PANTHER" id="PTHR45586:SF1">
    <property type="entry name" value="LIPOPOLYSACCHARIDE ASSEMBLY PROTEIN B"/>
    <property type="match status" value="1"/>
</dbReference>
<keyword evidence="4" id="KW-1133">Transmembrane helix</keyword>
<evidence type="ECO:0000256" key="2">
    <source>
        <dbReference type="ARBA" id="ARBA00022803"/>
    </source>
</evidence>
<evidence type="ECO:0000256" key="4">
    <source>
        <dbReference type="SAM" id="Phobius"/>
    </source>
</evidence>
<dbReference type="PROSITE" id="PS51257">
    <property type="entry name" value="PROKAR_LIPOPROTEIN"/>
    <property type="match status" value="1"/>
</dbReference>
<gene>
    <name evidence="5" type="ORF">H8E80_06030</name>
</gene>
<evidence type="ECO:0000256" key="1">
    <source>
        <dbReference type="ARBA" id="ARBA00022737"/>
    </source>
</evidence>
<dbReference type="InterPro" id="IPR051012">
    <property type="entry name" value="CellSynth/LPSAsmb/PSIAsmb"/>
</dbReference>
<feature type="transmembrane region" description="Helical" evidence="4">
    <location>
        <begin position="6"/>
        <end position="23"/>
    </location>
</feature>
<dbReference type="PANTHER" id="PTHR45586">
    <property type="entry name" value="TPR REPEAT-CONTAINING PROTEIN PA4667"/>
    <property type="match status" value="1"/>
</dbReference>
<dbReference type="Pfam" id="PF14559">
    <property type="entry name" value="TPR_19"/>
    <property type="match status" value="1"/>
</dbReference>
<keyword evidence="2 3" id="KW-0802">TPR repeat</keyword>
<sequence>MKKYLLWGIIFIGVLSLTGCGLIKADIKMSQKKYDEAITIYQDYLAKKPEAAWVRSRLGFAYLKKGQLDKSIEEFKKTLQAEPGEPYAVLYLGMAYLNKEKFDKAIETWQLYRNKEQPLVEEEIRRLSTLVQIAASQRAAKKAMAEEKSLATVQPDANTVAVCYFQDLSPDKSLRAFQKGLAAMVITDLSKIKSLKVVERMRLQALLAEMKLGQTGIVDQNTAPRVGRLLGAENLIVGNLTLSSIHATTSLTSSGTGEIKGTSSITVEQEKFYELPIAIVKDIAGILGIILTPEESKAIGIPLFTMPLSIMERPLTLWMPEIGKLPRIYLPKL</sequence>
<evidence type="ECO:0000256" key="3">
    <source>
        <dbReference type="PROSITE-ProRule" id="PRU00339"/>
    </source>
</evidence>
<dbReference type="Pfam" id="PF03783">
    <property type="entry name" value="CsgG"/>
    <property type="match status" value="1"/>
</dbReference>